<dbReference type="RefSeq" id="WP_184730985.1">
    <property type="nucleotide sequence ID" value="NZ_JACHIW010000002.1"/>
</dbReference>
<dbReference type="SUPFAM" id="SSF46785">
    <property type="entry name" value="Winged helix' DNA-binding domain"/>
    <property type="match status" value="1"/>
</dbReference>
<dbReference type="SMART" id="SM00347">
    <property type="entry name" value="HTH_MARR"/>
    <property type="match status" value="1"/>
</dbReference>
<accession>A0A840QFR1</accession>
<dbReference type="GO" id="GO:0003677">
    <property type="term" value="F:DNA binding"/>
    <property type="evidence" value="ECO:0007669"/>
    <property type="project" value="UniProtKB-KW"/>
</dbReference>
<evidence type="ECO:0000259" key="1">
    <source>
        <dbReference type="PROSITE" id="PS50995"/>
    </source>
</evidence>
<protein>
    <submittedName>
        <fullName evidence="2">DNA-binding MarR family transcriptional regulator</fullName>
    </submittedName>
</protein>
<comment type="caution">
    <text evidence="2">The sequence shown here is derived from an EMBL/GenBank/DDBJ whole genome shotgun (WGS) entry which is preliminary data.</text>
</comment>
<dbReference type="PANTHER" id="PTHR39515">
    <property type="entry name" value="CONSERVED PROTEIN"/>
    <property type="match status" value="1"/>
</dbReference>
<dbReference type="Proteomes" id="UP000584374">
    <property type="component" value="Unassembled WGS sequence"/>
</dbReference>
<dbReference type="GO" id="GO:0003700">
    <property type="term" value="F:DNA-binding transcription factor activity"/>
    <property type="evidence" value="ECO:0007669"/>
    <property type="project" value="InterPro"/>
</dbReference>
<dbReference type="InterPro" id="IPR036388">
    <property type="entry name" value="WH-like_DNA-bd_sf"/>
</dbReference>
<dbReference type="InterPro" id="IPR052526">
    <property type="entry name" value="HTH-type_Bedaq_tolerance"/>
</dbReference>
<organism evidence="2 3">
    <name type="scientific">Saccharopolyspora phatthalungensis</name>
    <dbReference type="NCBI Taxonomy" id="664693"/>
    <lineage>
        <taxon>Bacteria</taxon>
        <taxon>Bacillati</taxon>
        <taxon>Actinomycetota</taxon>
        <taxon>Actinomycetes</taxon>
        <taxon>Pseudonocardiales</taxon>
        <taxon>Pseudonocardiaceae</taxon>
        <taxon>Saccharopolyspora</taxon>
    </lineage>
</organism>
<dbReference type="PANTHER" id="PTHR39515:SF2">
    <property type="entry name" value="HTH-TYPE TRANSCRIPTIONAL REGULATOR RV0880"/>
    <property type="match status" value="1"/>
</dbReference>
<sequence>MSDPVLLGDELMSVLAGLRRRVRRKLRPQVPGPRLRGAHIELLRAVEARPGIGVSTAAQALHMAPNSVSTLVNQLLDNGMLSRQTDPDDRRAARLYLTGAAKHRLELWRKARSELVGGGIAQLSEPELDVLRRALPVLHSLLANLSTDETLEPGDGEAL</sequence>
<gene>
    <name evidence="2" type="ORF">BJ970_006510</name>
</gene>
<name>A0A840QFR1_9PSEU</name>
<dbReference type="InterPro" id="IPR000835">
    <property type="entry name" value="HTH_MarR-typ"/>
</dbReference>
<reference evidence="2 3" key="1">
    <citation type="submission" date="2020-08" db="EMBL/GenBank/DDBJ databases">
        <title>Sequencing the genomes of 1000 actinobacteria strains.</title>
        <authorList>
            <person name="Klenk H.-P."/>
        </authorList>
    </citation>
    <scope>NUCLEOTIDE SEQUENCE [LARGE SCALE GENOMIC DNA]</scope>
    <source>
        <strain evidence="2 3">DSM 45584</strain>
    </source>
</reference>
<dbReference type="Gene3D" id="1.10.10.10">
    <property type="entry name" value="Winged helix-like DNA-binding domain superfamily/Winged helix DNA-binding domain"/>
    <property type="match status" value="1"/>
</dbReference>
<keyword evidence="3" id="KW-1185">Reference proteome</keyword>
<dbReference type="Pfam" id="PF12802">
    <property type="entry name" value="MarR_2"/>
    <property type="match status" value="1"/>
</dbReference>
<dbReference type="EMBL" id="JACHIW010000002">
    <property type="protein sequence ID" value="MBB5158911.1"/>
    <property type="molecule type" value="Genomic_DNA"/>
</dbReference>
<dbReference type="AlphaFoldDB" id="A0A840QFR1"/>
<evidence type="ECO:0000313" key="3">
    <source>
        <dbReference type="Proteomes" id="UP000584374"/>
    </source>
</evidence>
<keyword evidence="2" id="KW-0238">DNA-binding</keyword>
<dbReference type="PROSITE" id="PS50995">
    <property type="entry name" value="HTH_MARR_2"/>
    <property type="match status" value="1"/>
</dbReference>
<evidence type="ECO:0000313" key="2">
    <source>
        <dbReference type="EMBL" id="MBB5158911.1"/>
    </source>
</evidence>
<proteinExistence type="predicted"/>
<dbReference type="InterPro" id="IPR036390">
    <property type="entry name" value="WH_DNA-bd_sf"/>
</dbReference>
<feature type="domain" description="HTH marR-type" evidence="1">
    <location>
        <begin position="8"/>
        <end position="140"/>
    </location>
</feature>